<dbReference type="GO" id="GO:0000724">
    <property type="term" value="P:double-strand break repair via homologous recombination"/>
    <property type="evidence" value="ECO:0007669"/>
    <property type="project" value="TreeGrafter"/>
</dbReference>
<keyword evidence="7" id="KW-0238">DNA-binding</keyword>
<evidence type="ECO:0000256" key="3">
    <source>
        <dbReference type="ARBA" id="ARBA00022722"/>
    </source>
</evidence>
<keyword evidence="4" id="KW-0255">Endonuclease</keyword>
<dbReference type="GO" id="GO:0000110">
    <property type="term" value="C:nucleotide-excision repair factor 1 complex"/>
    <property type="evidence" value="ECO:0007669"/>
    <property type="project" value="TreeGrafter"/>
</dbReference>
<keyword evidence="6" id="KW-0378">Hydrolase</keyword>
<protein>
    <recommendedName>
        <fullName evidence="10">ERCC4 domain-containing protein</fullName>
    </recommendedName>
</protein>
<evidence type="ECO:0000259" key="10">
    <source>
        <dbReference type="SMART" id="SM00891"/>
    </source>
</evidence>
<keyword evidence="3" id="KW-0540">Nuclease</keyword>
<dbReference type="Gene3D" id="3.40.50.10130">
    <property type="match status" value="1"/>
</dbReference>
<comment type="similarity">
    <text evidence="2">Belongs to the XPF family.</text>
</comment>
<evidence type="ECO:0000256" key="7">
    <source>
        <dbReference type="ARBA" id="ARBA00023125"/>
    </source>
</evidence>
<keyword evidence="8" id="KW-0234">DNA repair</keyword>
<reference evidence="11" key="1">
    <citation type="submission" date="2020-06" db="EMBL/GenBank/DDBJ databases">
        <title>Genomes of multiple members of Pneumocystis genus reveal paths to human pathogen Pneumocystis jirovecii.</title>
        <authorList>
            <person name="Cisse O.H."/>
            <person name="Ma L."/>
            <person name="Dekker J."/>
            <person name="Khil P."/>
            <person name="Jo J."/>
            <person name="Brenchley J."/>
            <person name="Blair R."/>
            <person name="Pahar B."/>
            <person name="Chabe M."/>
            <person name="Van Rompay K.A."/>
            <person name="Keesler R."/>
            <person name="Sukura A."/>
            <person name="Hirsch V."/>
            <person name="Kutty G."/>
            <person name="Liu Y."/>
            <person name="Peng L."/>
            <person name="Chen J."/>
            <person name="Song J."/>
            <person name="Weissenbacher-Lang C."/>
            <person name="Xu J."/>
            <person name="Upham N.S."/>
            <person name="Stajich J.E."/>
            <person name="Cuomo C.A."/>
            <person name="Cushion M.T."/>
            <person name="Kovacs J.A."/>
        </authorList>
    </citation>
    <scope>NUCLEOTIDE SEQUENCE</scope>
    <source>
        <strain evidence="11">2A</strain>
    </source>
</reference>
<evidence type="ECO:0000256" key="8">
    <source>
        <dbReference type="ARBA" id="ARBA00023204"/>
    </source>
</evidence>
<feature type="domain" description="ERCC4" evidence="10">
    <location>
        <begin position="674"/>
        <end position="752"/>
    </location>
</feature>
<dbReference type="Pfam" id="PF02732">
    <property type="entry name" value="ERCC4"/>
    <property type="match status" value="1"/>
</dbReference>
<evidence type="ECO:0000256" key="6">
    <source>
        <dbReference type="ARBA" id="ARBA00022801"/>
    </source>
</evidence>
<proteinExistence type="inferred from homology"/>
<dbReference type="InterPro" id="IPR006166">
    <property type="entry name" value="ERCC4_domain"/>
</dbReference>
<dbReference type="InterPro" id="IPR011335">
    <property type="entry name" value="Restrct_endonuc-II-like"/>
</dbReference>
<dbReference type="GO" id="GO:0000014">
    <property type="term" value="F:single-stranded DNA endodeoxyribonuclease activity"/>
    <property type="evidence" value="ECO:0007669"/>
    <property type="project" value="TreeGrafter"/>
</dbReference>
<evidence type="ECO:0000313" key="11">
    <source>
        <dbReference type="EMBL" id="QSL66587.1"/>
    </source>
</evidence>
<dbReference type="GO" id="GO:0000712">
    <property type="term" value="P:resolution of meiotic recombination intermediates"/>
    <property type="evidence" value="ECO:0007669"/>
    <property type="project" value="TreeGrafter"/>
</dbReference>
<dbReference type="EMBL" id="CP054544">
    <property type="protein sequence ID" value="QSL66587.1"/>
    <property type="molecule type" value="Genomic_DNA"/>
</dbReference>
<dbReference type="GO" id="GO:0003697">
    <property type="term" value="F:single-stranded DNA binding"/>
    <property type="evidence" value="ECO:0007669"/>
    <property type="project" value="TreeGrafter"/>
</dbReference>
<accession>A0A899GDA8</accession>
<gene>
    <name evidence="11" type="ORF">MERGE_000969</name>
</gene>
<dbReference type="GO" id="GO:0003684">
    <property type="term" value="F:damaged DNA binding"/>
    <property type="evidence" value="ECO:0007669"/>
    <property type="project" value="TreeGrafter"/>
</dbReference>
<keyword evidence="5" id="KW-0227">DNA damage</keyword>
<dbReference type="GO" id="GO:0000736">
    <property type="term" value="P:double-strand break repair via single-strand annealing, removal of nonhomologous ends"/>
    <property type="evidence" value="ECO:0007669"/>
    <property type="project" value="TreeGrafter"/>
</dbReference>
<keyword evidence="12" id="KW-1185">Reference proteome</keyword>
<comment type="subcellular location">
    <subcellularLocation>
        <location evidence="1">Nucleus</location>
    </subcellularLocation>
</comment>
<keyword evidence="9" id="KW-0539">Nucleus</keyword>
<evidence type="ECO:0000256" key="9">
    <source>
        <dbReference type="ARBA" id="ARBA00023242"/>
    </source>
</evidence>
<dbReference type="OrthoDB" id="361020at2759"/>
<dbReference type="FunFam" id="3.40.50.10130:FF:000002">
    <property type="entry name" value="DNA repair endonuclease XPF"/>
    <property type="match status" value="1"/>
</dbReference>
<evidence type="ECO:0000313" key="12">
    <source>
        <dbReference type="Proteomes" id="UP000663699"/>
    </source>
</evidence>
<dbReference type="AlphaFoldDB" id="A0A899GDA8"/>
<dbReference type="CDD" id="cd20078">
    <property type="entry name" value="XPF_nuclease_XPF_euk"/>
    <property type="match status" value="1"/>
</dbReference>
<name>A0A899GDA8_9ASCO</name>
<organism evidence="11 12">
    <name type="scientific">Pneumocystis wakefieldiae</name>
    <dbReference type="NCBI Taxonomy" id="38082"/>
    <lineage>
        <taxon>Eukaryota</taxon>
        <taxon>Fungi</taxon>
        <taxon>Dikarya</taxon>
        <taxon>Ascomycota</taxon>
        <taxon>Taphrinomycotina</taxon>
        <taxon>Pneumocystomycetes</taxon>
        <taxon>Pneumocystaceae</taxon>
        <taxon>Pneumocystis</taxon>
    </lineage>
</organism>
<dbReference type="SMART" id="SM00891">
    <property type="entry name" value="ERCC4"/>
    <property type="match status" value="1"/>
</dbReference>
<dbReference type="PANTHER" id="PTHR10150:SF0">
    <property type="entry name" value="DNA REPAIR ENDONUCLEASE XPF"/>
    <property type="match status" value="1"/>
</dbReference>
<evidence type="ECO:0000256" key="5">
    <source>
        <dbReference type="ARBA" id="ARBA00022763"/>
    </source>
</evidence>
<dbReference type="Proteomes" id="UP000663699">
    <property type="component" value="Chromosome 13"/>
</dbReference>
<sequence>MNQEKEGSPPLSTQLSLVLNYQQVLIQEIYKENGLVILARGTLTLIIGADGRQEEFLKEMVDELAALDKQVLRKEFKIINNESGSSDKRGTMYDSGGIFSVTSRILVVDLLTGILDTSKITGIVALNAEKVNEASLEAFILKIFRKKNKISYIKAFSDNPEAFSIGFSTLSDIMKALFLKKCFLWPRFHVLVAESLESKKVDVVELEVPMTEAMKNIQQAILECIEICISELKSSNFDKIDIEDWNIDNALHKNFDQMIRRQLDLYWHRISSKTKQLVSDLTTLRRILYYLLSYDCVSFYKILETILIAESSLQDMKQERSPWLLLDSANIIFKLAKERVYRSISENVNAQESNSSILPVLENQPKWFIIKQIMHEIEMEMNLNPELYKNNNCAVLIMCKSEHTCSQIQEYLEGFNSNDVFPDDNDNSDKIHCSFLETRFKEYLMWKKNFSNIKFDLNNSRDEYINATSNDKNRRTYHSRQLVSKRRRMRGGSYASSNTSINYAHISLKDDFNHNEVLDTLTIPKRETISSDNYSFDEDDCFEILDLNDLIVILPYNDDMDDIILKELKPRFIILYEPDAVIIRRIELYHSIYKNELLRVYFMYYGNSVEEQKYLATVRREKDSFAKLVKEKGNMAILLTEEKNNSNSEPLLSKPINIRIEEGFKSMASTESSRVYIREFRSPLPSLLYNYHVDIIPCQLTVGDYILSSSLCVERKTIKDLIVSLNNGRLYHQCEMMQQYYSTFILLIEFSQNKSFNLNDSSDLTSNININSLQSKLVLLTMAFPNLKIIWSSSSYATCEIFLELKKNRDEPELVKAVSFGLKDGEDNTILNQGPQVCLELKNCNANV</sequence>
<evidence type="ECO:0000256" key="2">
    <source>
        <dbReference type="ARBA" id="ARBA00010015"/>
    </source>
</evidence>
<dbReference type="InterPro" id="IPR047520">
    <property type="entry name" value="XPF_nuclease"/>
</dbReference>
<dbReference type="PANTHER" id="PTHR10150">
    <property type="entry name" value="DNA REPAIR ENDONUCLEASE XPF"/>
    <property type="match status" value="1"/>
</dbReference>
<dbReference type="GO" id="GO:1901255">
    <property type="term" value="P:nucleotide-excision repair involved in interstrand cross-link repair"/>
    <property type="evidence" value="ECO:0007669"/>
    <property type="project" value="TreeGrafter"/>
</dbReference>
<dbReference type="SUPFAM" id="SSF52980">
    <property type="entry name" value="Restriction endonuclease-like"/>
    <property type="match status" value="1"/>
</dbReference>
<evidence type="ECO:0000256" key="4">
    <source>
        <dbReference type="ARBA" id="ARBA00022759"/>
    </source>
</evidence>
<evidence type="ECO:0000256" key="1">
    <source>
        <dbReference type="ARBA" id="ARBA00004123"/>
    </source>
</evidence>